<dbReference type="RefSeq" id="WP_405278626.1">
    <property type="nucleotide sequence ID" value="NZ_CP144380.1"/>
</dbReference>
<name>A0ABU9ECK6_9BACT</name>
<gene>
    <name evidence="2" type="ORF">WI372_15840</name>
</gene>
<protein>
    <recommendedName>
        <fullName evidence="4">Lipoprotein</fullName>
    </recommendedName>
</protein>
<dbReference type="Proteomes" id="UP001484239">
    <property type="component" value="Unassembled WGS sequence"/>
</dbReference>
<evidence type="ECO:0000256" key="1">
    <source>
        <dbReference type="SAM" id="SignalP"/>
    </source>
</evidence>
<feature type="signal peptide" evidence="1">
    <location>
        <begin position="1"/>
        <end position="25"/>
    </location>
</feature>
<evidence type="ECO:0000313" key="3">
    <source>
        <dbReference type="Proteomes" id="UP001484239"/>
    </source>
</evidence>
<organism evidence="2 3">
    <name type="scientific">Gaopeijia maritima</name>
    <dbReference type="NCBI Taxonomy" id="3119007"/>
    <lineage>
        <taxon>Bacteria</taxon>
        <taxon>Pseudomonadati</taxon>
        <taxon>Gemmatimonadota</taxon>
        <taxon>Longimicrobiia</taxon>
        <taxon>Gaopeijiales</taxon>
        <taxon>Gaopeijiaceae</taxon>
        <taxon>Gaopeijia</taxon>
    </lineage>
</organism>
<keyword evidence="1" id="KW-0732">Signal</keyword>
<keyword evidence="3" id="KW-1185">Reference proteome</keyword>
<evidence type="ECO:0008006" key="4">
    <source>
        <dbReference type="Google" id="ProtNLM"/>
    </source>
</evidence>
<proteinExistence type="predicted"/>
<accession>A0ABU9ECK6</accession>
<dbReference type="EMBL" id="JBBHLI010000011">
    <property type="protein sequence ID" value="MEK9502466.1"/>
    <property type="molecule type" value="Genomic_DNA"/>
</dbReference>
<reference evidence="2 3" key="1">
    <citation type="submission" date="2024-02" db="EMBL/GenBank/DDBJ databases">
        <title>A novel Gemmatimonadota bacterium.</title>
        <authorList>
            <person name="Du Z.-J."/>
            <person name="Ye Y.-Q."/>
        </authorList>
    </citation>
    <scope>NUCLEOTIDE SEQUENCE [LARGE SCALE GENOMIC DNA]</scope>
    <source>
        <strain evidence="2 3">DH-20</strain>
    </source>
</reference>
<evidence type="ECO:0000313" key="2">
    <source>
        <dbReference type="EMBL" id="MEK9502466.1"/>
    </source>
</evidence>
<dbReference type="PROSITE" id="PS51257">
    <property type="entry name" value="PROKAR_LIPOPROTEIN"/>
    <property type="match status" value="1"/>
</dbReference>
<comment type="caution">
    <text evidence="2">The sequence shown here is derived from an EMBL/GenBank/DDBJ whole genome shotgun (WGS) entry which is preliminary data.</text>
</comment>
<feature type="chain" id="PRO_5047535806" description="Lipoprotein" evidence="1">
    <location>
        <begin position="26"/>
        <end position="125"/>
    </location>
</feature>
<sequence>MIRRAAAWLPALALLLAACSGGAPPAPPEPPPLDPTGVYDISVDAQGQMIPGTLSIEGSAEEGYTGSVDSQMGGAPISDITVEGQRVTFSVPDFGVQGSVVFEGSGFSGNISGAMGAARIVGTRR</sequence>